<accession>A0A8S9RFL1</accession>
<feature type="compositionally biased region" description="Polar residues" evidence="1">
    <location>
        <begin position="139"/>
        <end position="157"/>
    </location>
</feature>
<dbReference type="AlphaFoldDB" id="A0A8S9RFL1"/>
<feature type="region of interest" description="Disordered" evidence="1">
    <location>
        <begin position="1"/>
        <end position="91"/>
    </location>
</feature>
<dbReference type="Proteomes" id="UP000712600">
    <property type="component" value="Unassembled WGS sequence"/>
</dbReference>
<feature type="compositionally biased region" description="Basic and acidic residues" evidence="1">
    <location>
        <begin position="263"/>
        <end position="276"/>
    </location>
</feature>
<sequence>MPNSTRSNKETQLIFSPDPASLERSIHKEARSLSTDNNTPVSLDSAQPLSTKTPVPSTDTRSPLSTDDTHLPSTNIFHPTSIDIPSRTSIDTEPRDMVAPLILVRDNKETCMTRRVICVMHHPIDARHQQSIDTRHQQSIDTHPQQSIDTKNTTSIGNRPIPKTTVSEKDKLDNQYLTPDEFGIFRDPDGNPEQKATKESYDTAGGIDNGFIHRSRHTTHPSIDVDVSTSVARQPEFGKRAYDLYGNRKFYWEEKYEYGVYRDDRDSERDRRRSTSIDRQTTTPIDRRQTITIDRQTPLHIDRQPLDNIDRQPLDNIDR</sequence>
<evidence type="ECO:0000256" key="1">
    <source>
        <dbReference type="SAM" id="MobiDB-lite"/>
    </source>
</evidence>
<protein>
    <submittedName>
        <fullName evidence="2">Uncharacterized protein</fullName>
    </submittedName>
</protein>
<organism evidence="2 3">
    <name type="scientific">Brassica cretica</name>
    <name type="common">Mustard</name>
    <dbReference type="NCBI Taxonomy" id="69181"/>
    <lineage>
        <taxon>Eukaryota</taxon>
        <taxon>Viridiplantae</taxon>
        <taxon>Streptophyta</taxon>
        <taxon>Embryophyta</taxon>
        <taxon>Tracheophyta</taxon>
        <taxon>Spermatophyta</taxon>
        <taxon>Magnoliopsida</taxon>
        <taxon>eudicotyledons</taxon>
        <taxon>Gunneridae</taxon>
        <taxon>Pentapetalae</taxon>
        <taxon>rosids</taxon>
        <taxon>malvids</taxon>
        <taxon>Brassicales</taxon>
        <taxon>Brassicaceae</taxon>
        <taxon>Brassiceae</taxon>
        <taxon>Brassica</taxon>
    </lineage>
</organism>
<feature type="compositionally biased region" description="Polar residues" evidence="1">
    <location>
        <begin position="32"/>
        <end position="78"/>
    </location>
</feature>
<reference evidence="2" key="1">
    <citation type="submission" date="2019-12" db="EMBL/GenBank/DDBJ databases">
        <title>Genome sequencing and annotation of Brassica cretica.</title>
        <authorList>
            <person name="Studholme D.J."/>
            <person name="Sarris P."/>
        </authorList>
    </citation>
    <scope>NUCLEOTIDE SEQUENCE</scope>
    <source>
        <strain evidence="2">PFS-109/04</strain>
        <tissue evidence="2">Leaf</tissue>
    </source>
</reference>
<feature type="compositionally biased region" description="Polar residues" evidence="1">
    <location>
        <begin position="1"/>
        <end position="14"/>
    </location>
</feature>
<feature type="compositionally biased region" description="Basic and acidic residues" evidence="1">
    <location>
        <begin position="300"/>
        <end position="319"/>
    </location>
</feature>
<comment type="caution">
    <text evidence="2">The sequence shown here is derived from an EMBL/GenBank/DDBJ whole genome shotgun (WGS) entry which is preliminary data.</text>
</comment>
<feature type="region of interest" description="Disordered" evidence="1">
    <location>
        <begin position="263"/>
        <end position="319"/>
    </location>
</feature>
<feature type="region of interest" description="Disordered" evidence="1">
    <location>
        <begin position="134"/>
        <end position="203"/>
    </location>
</feature>
<evidence type="ECO:0000313" key="2">
    <source>
        <dbReference type="EMBL" id="KAF3571377.1"/>
    </source>
</evidence>
<evidence type="ECO:0000313" key="3">
    <source>
        <dbReference type="Proteomes" id="UP000712600"/>
    </source>
</evidence>
<gene>
    <name evidence="2" type="ORF">F2Q69_00061401</name>
</gene>
<name>A0A8S9RFL1_BRACR</name>
<dbReference type="EMBL" id="QGKX02000095">
    <property type="protein sequence ID" value="KAF3571377.1"/>
    <property type="molecule type" value="Genomic_DNA"/>
</dbReference>
<proteinExistence type="predicted"/>